<reference evidence="2 3" key="1">
    <citation type="submission" date="2017-09" db="EMBL/GenBank/DDBJ databases">
        <authorList>
            <person name="Ehlers B."/>
            <person name="Leendertz F.H."/>
        </authorList>
    </citation>
    <scope>NUCLEOTIDE SEQUENCE [LARGE SCALE GENOMIC DNA]</scope>
    <source>
        <strain evidence="2 3">USBA 140</strain>
    </source>
</reference>
<protein>
    <submittedName>
        <fullName evidence="2">Uncharacterized protein</fullName>
    </submittedName>
</protein>
<keyword evidence="1" id="KW-0732">Signal</keyword>
<gene>
    <name evidence="2" type="ORF">SAMN05421508_101839</name>
</gene>
<proteinExistence type="predicted"/>
<dbReference type="AlphaFoldDB" id="A0A286G6I7"/>
<evidence type="ECO:0000313" key="2">
    <source>
        <dbReference type="EMBL" id="SOD91161.1"/>
    </source>
</evidence>
<organism evidence="2 3">
    <name type="scientific">Caenispirillum bisanense</name>
    <dbReference type="NCBI Taxonomy" id="414052"/>
    <lineage>
        <taxon>Bacteria</taxon>
        <taxon>Pseudomonadati</taxon>
        <taxon>Pseudomonadota</taxon>
        <taxon>Alphaproteobacteria</taxon>
        <taxon>Rhodospirillales</taxon>
        <taxon>Novispirillaceae</taxon>
        <taxon>Caenispirillum</taxon>
    </lineage>
</organism>
<sequence>MRRILPVSLVAIVLAVAAPAAAATTLTNADDRPHDVVIVDRGDRVELTIEAGEVMEGVCEVCTLALPGGPAVEVRDAARAVIRGGVLTVEAATPPAAAR</sequence>
<evidence type="ECO:0000256" key="1">
    <source>
        <dbReference type="SAM" id="SignalP"/>
    </source>
</evidence>
<keyword evidence="3" id="KW-1185">Reference proteome</keyword>
<evidence type="ECO:0000313" key="3">
    <source>
        <dbReference type="Proteomes" id="UP000219621"/>
    </source>
</evidence>
<feature type="chain" id="PRO_5012470856" evidence="1">
    <location>
        <begin position="23"/>
        <end position="99"/>
    </location>
</feature>
<name>A0A286G6I7_9PROT</name>
<dbReference type="Proteomes" id="UP000219621">
    <property type="component" value="Unassembled WGS sequence"/>
</dbReference>
<dbReference type="RefSeq" id="WP_097277690.1">
    <property type="nucleotide sequence ID" value="NZ_OCNJ01000001.1"/>
</dbReference>
<accession>A0A286G6I7</accession>
<feature type="signal peptide" evidence="1">
    <location>
        <begin position="1"/>
        <end position="22"/>
    </location>
</feature>
<dbReference type="EMBL" id="OCNJ01000001">
    <property type="protein sequence ID" value="SOD91161.1"/>
    <property type="molecule type" value="Genomic_DNA"/>
</dbReference>